<dbReference type="PROSITE" id="PS01309">
    <property type="entry name" value="UPF0057"/>
    <property type="match status" value="1"/>
</dbReference>
<dbReference type="EMBL" id="CP051139">
    <property type="protein sequence ID" value="QIW95061.1"/>
    <property type="molecule type" value="Genomic_DNA"/>
</dbReference>
<evidence type="ECO:0008006" key="10">
    <source>
        <dbReference type="Google" id="ProtNLM"/>
    </source>
</evidence>
<evidence type="ECO:0000256" key="3">
    <source>
        <dbReference type="ARBA" id="ARBA00022692"/>
    </source>
</evidence>
<evidence type="ECO:0000256" key="6">
    <source>
        <dbReference type="SAM" id="MobiDB-lite"/>
    </source>
</evidence>
<feature type="transmembrane region" description="Helical" evidence="7">
    <location>
        <begin position="33"/>
        <end position="58"/>
    </location>
</feature>
<dbReference type="GO" id="GO:0016020">
    <property type="term" value="C:membrane"/>
    <property type="evidence" value="ECO:0007669"/>
    <property type="project" value="UniProtKB-SubCell"/>
</dbReference>
<comment type="similarity">
    <text evidence="2">Belongs to the UPF0057 (PMP3) family.</text>
</comment>
<proteinExistence type="inferred from homology"/>
<keyword evidence="4 7" id="KW-1133">Transmembrane helix</keyword>
<keyword evidence="9" id="KW-1185">Reference proteome</keyword>
<evidence type="ECO:0000256" key="1">
    <source>
        <dbReference type="ARBA" id="ARBA00004370"/>
    </source>
</evidence>
<dbReference type="InterPro" id="IPR000612">
    <property type="entry name" value="PMP3"/>
</dbReference>
<dbReference type="PANTHER" id="PTHR21659">
    <property type="entry name" value="HYDROPHOBIC PROTEIN RCI2 LOW TEMPERATURE AND SALT RESPONSIVE PROTEIN LTI6 -RELATED"/>
    <property type="match status" value="1"/>
</dbReference>
<reference evidence="8 9" key="1">
    <citation type="journal article" date="2016" name="Sci. Rep.">
        <title>Peltaster fructicola genome reveals evolution from an invasive phytopathogen to an ectophytic parasite.</title>
        <authorList>
            <person name="Xu C."/>
            <person name="Chen H."/>
            <person name="Gleason M.L."/>
            <person name="Xu J.R."/>
            <person name="Liu H."/>
            <person name="Zhang R."/>
            <person name="Sun G."/>
        </authorList>
    </citation>
    <scope>NUCLEOTIDE SEQUENCE [LARGE SCALE GENOMIC DNA]</scope>
    <source>
        <strain evidence="8 9">LNHT1506</strain>
    </source>
</reference>
<evidence type="ECO:0000313" key="9">
    <source>
        <dbReference type="Proteomes" id="UP000503462"/>
    </source>
</evidence>
<dbReference type="Proteomes" id="UP000503462">
    <property type="component" value="Chromosome 1"/>
</dbReference>
<protein>
    <recommendedName>
        <fullName evidence="10">Stress response RCI peptide</fullName>
    </recommendedName>
</protein>
<dbReference type="Pfam" id="PF01679">
    <property type="entry name" value="Pmp3"/>
    <property type="match status" value="1"/>
</dbReference>
<evidence type="ECO:0000256" key="5">
    <source>
        <dbReference type="ARBA" id="ARBA00023136"/>
    </source>
</evidence>
<comment type="subcellular location">
    <subcellularLocation>
        <location evidence="1">Membrane</location>
    </subcellularLocation>
</comment>
<sequence length="135" mass="15286">MRKYTAAQIIGFILSFLLPPLAIWFTEGFGIDFWINVILCFLGFIPGSIHATWVWIVWIERKWKTHHGEEVTTHPLLIFSKEFEQRSRWKGNGQDGIFGYIDDNIKGGEGRPNTVGGTIDPHQAAPISHGHTNAV</sequence>
<feature type="transmembrane region" description="Helical" evidence="7">
    <location>
        <begin position="7"/>
        <end position="27"/>
    </location>
</feature>
<evidence type="ECO:0000256" key="7">
    <source>
        <dbReference type="SAM" id="Phobius"/>
    </source>
</evidence>
<keyword evidence="5 7" id="KW-0472">Membrane</keyword>
<evidence type="ECO:0000313" key="8">
    <source>
        <dbReference type="EMBL" id="QIW95061.1"/>
    </source>
</evidence>
<keyword evidence="3 7" id="KW-0812">Transmembrane</keyword>
<organism evidence="8 9">
    <name type="scientific">Peltaster fructicola</name>
    <dbReference type="NCBI Taxonomy" id="286661"/>
    <lineage>
        <taxon>Eukaryota</taxon>
        <taxon>Fungi</taxon>
        <taxon>Dikarya</taxon>
        <taxon>Ascomycota</taxon>
        <taxon>Pezizomycotina</taxon>
        <taxon>Dothideomycetes</taxon>
        <taxon>Dothideomycetes incertae sedis</taxon>
        <taxon>Peltaster</taxon>
    </lineage>
</organism>
<feature type="region of interest" description="Disordered" evidence="6">
    <location>
        <begin position="111"/>
        <end position="135"/>
    </location>
</feature>
<evidence type="ECO:0000256" key="4">
    <source>
        <dbReference type="ARBA" id="ARBA00022989"/>
    </source>
</evidence>
<dbReference type="OrthoDB" id="2802411at2759"/>
<evidence type="ECO:0000256" key="2">
    <source>
        <dbReference type="ARBA" id="ARBA00009530"/>
    </source>
</evidence>
<dbReference type="PANTHER" id="PTHR21659:SF42">
    <property type="entry name" value="UPF0057 MEMBRANE PROTEIN ZK632.10-RELATED"/>
    <property type="match status" value="1"/>
</dbReference>
<gene>
    <name evidence="8" type="ORF">AMS68_000579</name>
</gene>
<name>A0A6H0XK11_9PEZI</name>
<dbReference type="AlphaFoldDB" id="A0A6H0XK11"/>
<accession>A0A6H0XK11</accession>